<accession>A0A0A9ECE0</accession>
<keyword evidence="1" id="KW-1133">Transmembrane helix</keyword>
<sequence>MHLVCLPLNSFTRCSCSLVLVSFPFLFGSWGSSHLFLYFPLHLFVSVPPQFQFALI</sequence>
<feature type="transmembrane region" description="Helical" evidence="1">
    <location>
        <begin position="18"/>
        <end position="39"/>
    </location>
</feature>
<evidence type="ECO:0000256" key="1">
    <source>
        <dbReference type="SAM" id="Phobius"/>
    </source>
</evidence>
<dbReference type="EMBL" id="GBRH01201197">
    <property type="protein sequence ID" value="JAD96698.1"/>
    <property type="molecule type" value="Transcribed_RNA"/>
</dbReference>
<protein>
    <submittedName>
        <fullName evidence="2">Uncharacterized protein</fullName>
    </submittedName>
</protein>
<reference evidence="2" key="2">
    <citation type="journal article" date="2015" name="Data Brief">
        <title>Shoot transcriptome of the giant reed, Arundo donax.</title>
        <authorList>
            <person name="Barrero R.A."/>
            <person name="Guerrero F.D."/>
            <person name="Moolhuijzen P."/>
            <person name="Goolsby J.A."/>
            <person name="Tidwell J."/>
            <person name="Bellgard S.E."/>
            <person name="Bellgard M.I."/>
        </authorList>
    </citation>
    <scope>NUCLEOTIDE SEQUENCE</scope>
    <source>
        <tissue evidence="2">Shoot tissue taken approximately 20 cm above the soil surface</tissue>
    </source>
</reference>
<evidence type="ECO:0000313" key="2">
    <source>
        <dbReference type="EMBL" id="JAD96698.1"/>
    </source>
</evidence>
<proteinExistence type="predicted"/>
<dbReference type="AlphaFoldDB" id="A0A0A9ECE0"/>
<name>A0A0A9ECE0_ARUDO</name>
<keyword evidence="1" id="KW-0472">Membrane</keyword>
<keyword evidence="1" id="KW-0812">Transmembrane</keyword>
<reference evidence="2" key="1">
    <citation type="submission" date="2014-09" db="EMBL/GenBank/DDBJ databases">
        <authorList>
            <person name="Magalhaes I.L.F."/>
            <person name="Oliveira U."/>
            <person name="Santos F.R."/>
            <person name="Vidigal T.H.D.A."/>
            <person name="Brescovit A.D."/>
            <person name="Santos A.J."/>
        </authorList>
    </citation>
    <scope>NUCLEOTIDE SEQUENCE</scope>
    <source>
        <tissue evidence="2">Shoot tissue taken approximately 20 cm above the soil surface</tissue>
    </source>
</reference>
<organism evidence="2">
    <name type="scientific">Arundo donax</name>
    <name type="common">Giant reed</name>
    <name type="synonym">Donax arundinaceus</name>
    <dbReference type="NCBI Taxonomy" id="35708"/>
    <lineage>
        <taxon>Eukaryota</taxon>
        <taxon>Viridiplantae</taxon>
        <taxon>Streptophyta</taxon>
        <taxon>Embryophyta</taxon>
        <taxon>Tracheophyta</taxon>
        <taxon>Spermatophyta</taxon>
        <taxon>Magnoliopsida</taxon>
        <taxon>Liliopsida</taxon>
        <taxon>Poales</taxon>
        <taxon>Poaceae</taxon>
        <taxon>PACMAD clade</taxon>
        <taxon>Arundinoideae</taxon>
        <taxon>Arundineae</taxon>
        <taxon>Arundo</taxon>
    </lineage>
</organism>